<comment type="caution">
    <text evidence="1">The sequence shown here is derived from an EMBL/GenBank/DDBJ whole genome shotgun (WGS) entry which is preliminary data.</text>
</comment>
<name>A0AA36DKK9_CYLNA</name>
<proteinExistence type="predicted"/>
<reference evidence="1" key="1">
    <citation type="submission" date="2023-07" db="EMBL/GenBank/DDBJ databases">
        <authorList>
            <consortium name="CYATHOMIX"/>
        </authorList>
    </citation>
    <scope>NUCLEOTIDE SEQUENCE</scope>
    <source>
        <strain evidence="1">N/A</strain>
    </source>
</reference>
<sequence>MLADFRMQVFSRDVHKTLNRTTKFWSSEDVAVDDDLLSTQRIKDMSNLVLICLIPFVFSQLYTQPIVYYQYPYTAASSDQQQYVYSPSNLVYQHVPYQPTLGQTGYGLQGLQTQYLQQPYLPLQYSTYQRGLGGIGGLGGLGQLGPLEQLGQAHHQNILAKELAAGYLNEFRDSSGALHRSGAGDNEPLSIVEHASYMSLINDKDNFQVNSKFYKLSKTVGIFLANLVESLQIESAPYRYGDAGSMMGYGSYGSMGGMGGMGGMGSPYGMSSPYGMYGMGMSPYGMGMPGMGMGGMSGMGGLGGYGSPYSPGGLYGGGGLGGLGSGLGMGLGTSSYFKK</sequence>
<keyword evidence="2" id="KW-1185">Reference proteome</keyword>
<dbReference type="Proteomes" id="UP001176961">
    <property type="component" value="Unassembled WGS sequence"/>
</dbReference>
<gene>
    <name evidence="1" type="ORF">CYNAS_LOCUS252</name>
</gene>
<dbReference type="AlphaFoldDB" id="A0AA36DKK9"/>
<protein>
    <submittedName>
        <fullName evidence="1">Uncharacterized protein</fullName>
    </submittedName>
</protein>
<accession>A0AA36DKK9</accession>
<organism evidence="1 2">
    <name type="scientific">Cylicocyclus nassatus</name>
    <name type="common">Nematode worm</name>
    <dbReference type="NCBI Taxonomy" id="53992"/>
    <lineage>
        <taxon>Eukaryota</taxon>
        <taxon>Metazoa</taxon>
        <taxon>Ecdysozoa</taxon>
        <taxon>Nematoda</taxon>
        <taxon>Chromadorea</taxon>
        <taxon>Rhabditida</taxon>
        <taxon>Rhabditina</taxon>
        <taxon>Rhabditomorpha</taxon>
        <taxon>Strongyloidea</taxon>
        <taxon>Strongylidae</taxon>
        <taxon>Cylicocyclus</taxon>
    </lineage>
</organism>
<dbReference type="EMBL" id="CATQJL010000001">
    <property type="protein sequence ID" value="CAJ0588269.1"/>
    <property type="molecule type" value="Genomic_DNA"/>
</dbReference>
<evidence type="ECO:0000313" key="2">
    <source>
        <dbReference type="Proteomes" id="UP001176961"/>
    </source>
</evidence>
<evidence type="ECO:0000313" key="1">
    <source>
        <dbReference type="EMBL" id="CAJ0588269.1"/>
    </source>
</evidence>